<gene>
    <name evidence="2" type="ORF">CV102_18430</name>
</gene>
<evidence type="ECO:0000256" key="1">
    <source>
        <dbReference type="SAM" id="MobiDB-lite"/>
    </source>
</evidence>
<protein>
    <submittedName>
        <fullName evidence="2">Uncharacterized protein</fullName>
    </submittedName>
</protein>
<dbReference type="AlphaFoldDB" id="A0A8J8Q2K6"/>
<dbReference type="Proteomes" id="UP000766904">
    <property type="component" value="Unassembled WGS sequence"/>
</dbReference>
<sequence>MSAERVRFGSSGTEAAMDERQRHSCPESVQLERRSSSGIDREEVVFVGAPDPRWHDPADLAAASVGRL</sequence>
<feature type="compositionally biased region" description="Basic and acidic residues" evidence="1">
    <location>
        <begin position="17"/>
        <end position="37"/>
    </location>
</feature>
<reference evidence="2" key="1">
    <citation type="submission" date="2017-11" db="EMBL/GenBank/DDBJ databases">
        <authorList>
            <person name="Kajale S.C."/>
            <person name="Sharma A."/>
        </authorList>
    </citation>
    <scope>NUCLEOTIDE SEQUENCE</scope>
    <source>
        <strain evidence="2">LS1_42</strain>
    </source>
</reference>
<organism evidence="2 3">
    <name type="scientific">Natronococcus pandeyae</name>
    <dbReference type="NCBI Taxonomy" id="2055836"/>
    <lineage>
        <taxon>Archaea</taxon>
        <taxon>Methanobacteriati</taxon>
        <taxon>Methanobacteriota</taxon>
        <taxon>Stenosarchaea group</taxon>
        <taxon>Halobacteria</taxon>
        <taxon>Halobacteriales</taxon>
        <taxon>Natrialbaceae</taxon>
        <taxon>Natronococcus</taxon>
    </lineage>
</organism>
<feature type="region of interest" description="Disordered" evidence="1">
    <location>
        <begin position="1"/>
        <end position="37"/>
    </location>
</feature>
<evidence type="ECO:0000313" key="3">
    <source>
        <dbReference type="Proteomes" id="UP000766904"/>
    </source>
</evidence>
<name>A0A8J8Q2K6_9EURY</name>
<proteinExistence type="predicted"/>
<accession>A0A8J8Q2K6</accession>
<evidence type="ECO:0000313" key="2">
    <source>
        <dbReference type="EMBL" id="TYL37278.1"/>
    </source>
</evidence>
<comment type="caution">
    <text evidence="2">The sequence shown here is derived from an EMBL/GenBank/DDBJ whole genome shotgun (WGS) entry which is preliminary data.</text>
</comment>
<dbReference type="EMBL" id="PHNJ01000011">
    <property type="protein sequence ID" value="TYL37278.1"/>
    <property type="molecule type" value="Genomic_DNA"/>
</dbReference>
<keyword evidence="3" id="KW-1185">Reference proteome</keyword>